<dbReference type="Pfam" id="PF20275">
    <property type="entry name" value="CTD10"/>
    <property type="match status" value="1"/>
</dbReference>
<keyword evidence="3" id="KW-1185">Reference proteome</keyword>
<dbReference type="RefSeq" id="WP_218154349.1">
    <property type="nucleotide sequence ID" value="NZ_FPCG01000014.1"/>
</dbReference>
<dbReference type="Proteomes" id="UP000198881">
    <property type="component" value="Unassembled WGS sequence"/>
</dbReference>
<feature type="domain" description="ABC-three component systems C-terminal" evidence="1">
    <location>
        <begin position="172"/>
        <end position="300"/>
    </location>
</feature>
<proteinExistence type="predicted"/>
<sequence>MIDSAWKSWYRAKHDQRCIASGDAFEDYATALLARLHSDYLNPAPMGKHGDGGCDGLADNGSILYACYGQRATTGVDQKTKDKLESDFARGLACWNGFSTWRFVTNALFGPLPTKSVLALRQQHASGTQRPITIEIWQVDDLWWKAADKLTPAQLDEVIPGVPHAENVELADLVELILSLEDVDGDGPDHIESIRPVPSTKMDFNNLPETTRAEFNAGRLLSARIDKWFSEQADPALRDEKAQRFRVIYQEARQATRDVREIVRRVYGALGGQDFDLSTKRANAVYAVTAYFFDSCDIFEEPPADNAGGEVRHVATN</sequence>
<organism evidence="2 3">
    <name type="scientific">Micrococcus terreus</name>
    <dbReference type="NCBI Taxonomy" id="574650"/>
    <lineage>
        <taxon>Bacteria</taxon>
        <taxon>Bacillati</taxon>
        <taxon>Actinomycetota</taxon>
        <taxon>Actinomycetes</taxon>
        <taxon>Micrococcales</taxon>
        <taxon>Micrococcaceae</taxon>
        <taxon>Micrococcus</taxon>
    </lineage>
</organism>
<evidence type="ECO:0000259" key="1">
    <source>
        <dbReference type="Pfam" id="PF20275"/>
    </source>
</evidence>
<name>A0A1I7MS79_9MICC</name>
<reference evidence="2 3" key="1">
    <citation type="submission" date="2016-10" db="EMBL/GenBank/DDBJ databases">
        <authorList>
            <person name="de Groot N.N."/>
        </authorList>
    </citation>
    <scope>NUCLEOTIDE SEQUENCE [LARGE SCALE GENOMIC DNA]</scope>
    <source>
        <strain evidence="2 3">CGMCC 1.7054</strain>
    </source>
</reference>
<dbReference type="InterPro" id="IPR046919">
    <property type="entry name" value="ABC-3C_CTD10"/>
</dbReference>
<evidence type="ECO:0000313" key="3">
    <source>
        <dbReference type="Proteomes" id="UP000198881"/>
    </source>
</evidence>
<protein>
    <recommendedName>
        <fullName evidence="1">ABC-three component systems C-terminal domain-containing protein</fullName>
    </recommendedName>
</protein>
<evidence type="ECO:0000313" key="2">
    <source>
        <dbReference type="EMBL" id="SFV24797.1"/>
    </source>
</evidence>
<gene>
    <name evidence="2" type="ORF">SAMN04487966_1145</name>
</gene>
<dbReference type="AlphaFoldDB" id="A0A1I7MS79"/>
<accession>A0A1I7MS79</accession>
<dbReference type="EMBL" id="FPCG01000014">
    <property type="protein sequence ID" value="SFV24797.1"/>
    <property type="molecule type" value="Genomic_DNA"/>
</dbReference>